<dbReference type="EMBL" id="CH476624">
    <property type="protein sequence ID" value="EDO00754.1"/>
    <property type="molecule type" value="Genomic_DNA"/>
</dbReference>
<accession>A7ED38</accession>
<evidence type="ECO:0000313" key="3">
    <source>
        <dbReference type="Proteomes" id="UP000001312"/>
    </source>
</evidence>
<dbReference type="RefSeq" id="XP_001595139.1">
    <property type="nucleotide sequence ID" value="XM_001595089.1"/>
</dbReference>
<dbReference type="KEGG" id="ssl:SS1G_03227"/>
<feature type="transmembrane region" description="Helical" evidence="1">
    <location>
        <begin position="20"/>
        <end position="44"/>
    </location>
</feature>
<dbReference type="GeneID" id="5491655"/>
<dbReference type="AlphaFoldDB" id="A7ED38"/>
<gene>
    <name evidence="2" type="ORF">SS1G_03227</name>
</gene>
<evidence type="ECO:0000313" key="2">
    <source>
        <dbReference type="EMBL" id="EDO00754.1"/>
    </source>
</evidence>
<protein>
    <submittedName>
        <fullName evidence="2">Uncharacterized protein</fullName>
    </submittedName>
</protein>
<keyword evidence="3" id="KW-1185">Reference proteome</keyword>
<sequence length="51" mass="5634">MHTLYVAITDSWLCLFAYAYAFACAYACVASGGDVVVVVVEIVFDIVRFHL</sequence>
<dbReference type="Proteomes" id="UP000001312">
    <property type="component" value="Unassembled WGS sequence"/>
</dbReference>
<evidence type="ECO:0000256" key="1">
    <source>
        <dbReference type="SAM" id="Phobius"/>
    </source>
</evidence>
<name>A7ED38_SCLS1</name>
<dbReference type="HOGENOM" id="CLU_3107804_0_0_1"/>
<dbReference type="InParanoid" id="A7ED38"/>
<proteinExistence type="predicted"/>
<keyword evidence="1" id="KW-0472">Membrane</keyword>
<organism evidence="2 3">
    <name type="scientific">Sclerotinia sclerotiorum (strain ATCC 18683 / 1980 / Ss-1)</name>
    <name type="common">White mold</name>
    <name type="synonym">Whetzelinia sclerotiorum</name>
    <dbReference type="NCBI Taxonomy" id="665079"/>
    <lineage>
        <taxon>Eukaryota</taxon>
        <taxon>Fungi</taxon>
        <taxon>Dikarya</taxon>
        <taxon>Ascomycota</taxon>
        <taxon>Pezizomycotina</taxon>
        <taxon>Leotiomycetes</taxon>
        <taxon>Helotiales</taxon>
        <taxon>Sclerotiniaceae</taxon>
        <taxon>Sclerotinia</taxon>
    </lineage>
</organism>
<keyword evidence="1" id="KW-1133">Transmembrane helix</keyword>
<keyword evidence="1" id="KW-0812">Transmembrane</keyword>
<reference evidence="3" key="1">
    <citation type="journal article" date="2011" name="PLoS Genet.">
        <title>Genomic analysis of the necrotrophic fungal pathogens Sclerotinia sclerotiorum and Botrytis cinerea.</title>
        <authorList>
            <person name="Amselem J."/>
            <person name="Cuomo C.A."/>
            <person name="van Kan J.A."/>
            <person name="Viaud M."/>
            <person name="Benito E.P."/>
            <person name="Couloux A."/>
            <person name="Coutinho P.M."/>
            <person name="de Vries R.P."/>
            <person name="Dyer P.S."/>
            <person name="Fillinger S."/>
            <person name="Fournier E."/>
            <person name="Gout L."/>
            <person name="Hahn M."/>
            <person name="Kohn L."/>
            <person name="Lapalu N."/>
            <person name="Plummer K.M."/>
            <person name="Pradier J.M."/>
            <person name="Quevillon E."/>
            <person name="Sharon A."/>
            <person name="Simon A."/>
            <person name="ten Have A."/>
            <person name="Tudzynski B."/>
            <person name="Tudzynski P."/>
            <person name="Wincker P."/>
            <person name="Andrew M."/>
            <person name="Anthouard V."/>
            <person name="Beever R.E."/>
            <person name="Beffa R."/>
            <person name="Benoit I."/>
            <person name="Bouzid O."/>
            <person name="Brault B."/>
            <person name="Chen Z."/>
            <person name="Choquer M."/>
            <person name="Collemare J."/>
            <person name="Cotton P."/>
            <person name="Danchin E.G."/>
            <person name="Da Silva C."/>
            <person name="Gautier A."/>
            <person name="Giraud C."/>
            <person name="Giraud T."/>
            <person name="Gonzalez C."/>
            <person name="Grossetete S."/>
            <person name="Guldener U."/>
            <person name="Henrissat B."/>
            <person name="Howlett B.J."/>
            <person name="Kodira C."/>
            <person name="Kretschmer M."/>
            <person name="Lappartient A."/>
            <person name="Leroch M."/>
            <person name="Levis C."/>
            <person name="Mauceli E."/>
            <person name="Neuveglise C."/>
            <person name="Oeser B."/>
            <person name="Pearson M."/>
            <person name="Poulain J."/>
            <person name="Poussereau N."/>
            <person name="Quesneville H."/>
            <person name="Rascle C."/>
            <person name="Schumacher J."/>
            <person name="Segurens B."/>
            <person name="Sexton A."/>
            <person name="Silva E."/>
            <person name="Sirven C."/>
            <person name="Soanes D.M."/>
            <person name="Talbot N.J."/>
            <person name="Templeton M."/>
            <person name="Yandava C."/>
            <person name="Yarden O."/>
            <person name="Zeng Q."/>
            <person name="Rollins J.A."/>
            <person name="Lebrun M.H."/>
            <person name="Dickman M."/>
        </authorList>
    </citation>
    <scope>NUCLEOTIDE SEQUENCE [LARGE SCALE GENOMIC DNA]</scope>
    <source>
        <strain evidence="3">ATCC 18683 / 1980 / Ss-1</strain>
    </source>
</reference>